<dbReference type="Proteomes" id="UP001244207">
    <property type="component" value="Unassembled WGS sequence"/>
</dbReference>
<reference evidence="3" key="1">
    <citation type="submission" date="2021-12" db="EMBL/GenBank/DDBJ databases">
        <title>Comparative genomics, transcriptomics and evolutionary studies reveal genomic signatures of adaptation to plant cell wall in hemibiotrophic fungi.</title>
        <authorList>
            <consortium name="DOE Joint Genome Institute"/>
            <person name="Baroncelli R."/>
            <person name="Diaz J.F."/>
            <person name="Benocci T."/>
            <person name="Peng M."/>
            <person name="Battaglia E."/>
            <person name="Haridas S."/>
            <person name="Andreopoulos W."/>
            <person name="Labutti K."/>
            <person name="Pangilinan J."/>
            <person name="Floch G.L."/>
            <person name="Makela M.R."/>
            <person name="Henrissat B."/>
            <person name="Grigoriev I.V."/>
            <person name="Crouch J.A."/>
            <person name="De Vries R.P."/>
            <person name="Sukno S.A."/>
            <person name="Thon M.R."/>
        </authorList>
    </citation>
    <scope>NUCLEOTIDE SEQUENCE</scope>
    <source>
        <strain evidence="3">CBS 112980</strain>
    </source>
</reference>
<dbReference type="AlphaFoldDB" id="A0AAD8XCL5"/>
<feature type="compositionally biased region" description="Polar residues" evidence="2">
    <location>
        <begin position="281"/>
        <end position="301"/>
    </location>
</feature>
<evidence type="ECO:0000313" key="3">
    <source>
        <dbReference type="EMBL" id="KAK1719337.1"/>
    </source>
</evidence>
<gene>
    <name evidence="3" type="ORF">BDZ83DRAFT_632286</name>
</gene>
<feature type="region of interest" description="Disordered" evidence="2">
    <location>
        <begin position="62"/>
        <end position="204"/>
    </location>
</feature>
<feature type="region of interest" description="Disordered" evidence="2">
    <location>
        <begin position="900"/>
        <end position="920"/>
    </location>
</feature>
<feature type="compositionally biased region" description="Basic residues" evidence="2">
    <location>
        <begin position="303"/>
        <end position="322"/>
    </location>
</feature>
<dbReference type="PANTHER" id="PTHR37827">
    <property type="entry name" value="TUDOR DOMAIN-CONTAINING PROTEIN"/>
    <property type="match status" value="1"/>
</dbReference>
<feature type="region of interest" description="Disordered" evidence="2">
    <location>
        <begin position="259"/>
        <end position="338"/>
    </location>
</feature>
<keyword evidence="4" id="KW-1185">Reference proteome</keyword>
<feature type="compositionally biased region" description="Basic residues" evidence="2">
    <location>
        <begin position="905"/>
        <end position="914"/>
    </location>
</feature>
<feature type="compositionally biased region" description="Polar residues" evidence="2">
    <location>
        <begin position="77"/>
        <end position="86"/>
    </location>
</feature>
<evidence type="ECO:0000256" key="2">
    <source>
        <dbReference type="SAM" id="MobiDB-lite"/>
    </source>
</evidence>
<evidence type="ECO:0000256" key="1">
    <source>
        <dbReference type="SAM" id="Coils"/>
    </source>
</evidence>
<feature type="compositionally biased region" description="Low complexity" evidence="2">
    <location>
        <begin position="462"/>
        <end position="471"/>
    </location>
</feature>
<dbReference type="RefSeq" id="XP_060361421.1">
    <property type="nucleotide sequence ID" value="XM_060508959.1"/>
</dbReference>
<dbReference type="EMBL" id="JAHMHS010000097">
    <property type="protein sequence ID" value="KAK1719337.1"/>
    <property type="molecule type" value="Genomic_DNA"/>
</dbReference>
<proteinExistence type="predicted"/>
<sequence length="920" mass="103553">MHILSTVARSVTSRSLARVEQIQSNHGSYVRFFTCSCSLCGAEAPRTSEDSMHHSRLTLPGSGPVIVEHSKGGANQAGASDSQAVSLQPPERPKAPSAWGSFGSKIAKARPIPKVVKKGPASTGGKARASGSVSSLSNTTTTASSTRKAKSAKQNPSPPASAQWGAFHALQVQGPAPNPNPLPKPKLLSRPRAGAPAPRWKRNSLTAQARAGKWGGFHQEQGAPASGHVNDEGLVVHGGHWSNVDSVVEGNLELSLETSLSKDVGDNSEEVGAKEVPSEVLTEQTVLSNPQHRQNAASVLTSKRGKARARAVPRTRSWRKGPKSAVGSGTGSWGNFFEDIERSDPEIARMTGSKEEADAPAPSRSIADDTASSSSYVSSERDATDGTNVHPEPTPKFYEEILPLTSRPHEPNASKAEDTPAAAPRAGPEFITQAEAAALIDRLSHQRRKRRVPVRNGPGPSPSEAESADSSTQLHPHQHQPAVQEDMTIISREQALSVLLQEPLRTVPRDVNEQKYSAIKEGQTCHSDIVCAEQRLAQERYTMQRLTEQRRIKEDVRERSGIDWYPEGRRVKKRRAEERRIKEQERRTEERRIRKLRSAERRVEELHEEERRAHEKARQASERRAAEFRVLERRIKELREGGLGPKERLKKKYANFQAMQQSRPTNIAKEALRDFDDILKELSTETVEYHHEVKYIRNWLYWLRGLISYPDEGHKVQGFCDLCERETHKITRHHVIPRSQRDRDRFTIEEMNELLELCLPCHINLHRAIPNEKLAVEFNSLARIMTHPRIQSWLIFAKAHSIRDLHGLMRLPDSDGILELEEDEHRLHLLSVEKHAAQFASRRRQDIVALRNFLKLRIPYPVKRSELRHVLTNQKEGESWKGPLLEKLFNDRYDRRDIVTEEGSKRRRRRHRRVGSSSEV</sequence>
<dbReference type="PANTHER" id="PTHR37827:SF1">
    <property type="entry name" value="HNH DOMAIN-CONTAINING PROTEIN"/>
    <property type="match status" value="1"/>
</dbReference>
<accession>A0AAD8XCL5</accession>
<protein>
    <submittedName>
        <fullName evidence="3">Uncharacterized protein</fullName>
    </submittedName>
</protein>
<evidence type="ECO:0000313" key="4">
    <source>
        <dbReference type="Proteomes" id="UP001244207"/>
    </source>
</evidence>
<name>A0AAD8XCL5_GLOAC</name>
<feature type="region of interest" description="Disordered" evidence="2">
    <location>
        <begin position="351"/>
        <end position="395"/>
    </location>
</feature>
<feature type="compositionally biased region" description="Low complexity" evidence="2">
    <location>
        <begin position="129"/>
        <end position="146"/>
    </location>
</feature>
<dbReference type="GeneID" id="85392858"/>
<keyword evidence="1" id="KW-0175">Coiled coil</keyword>
<comment type="caution">
    <text evidence="3">The sequence shown here is derived from an EMBL/GenBank/DDBJ whole genome shotgun (WGS) entry which is preliminary data.</text>
</comment>
<feature type="coiled-coil region" evidence="1">
    <location>
        <begin position="579"/>
        <end position="624"/>
    </location>
</feature>
<feature type="region of interest" description="Disordered" evidence="2">
    <location>
        <begin position="442"/>
        <end position="483"/>
    </location>
</feature>
<organism evidence="3 4">
    <name type="scientific">Glomerella acutata</name>
    <name type="common">Colletotrichum acutatum</name>
    <dbReference type="NCBI Taxonomy" id="27357"/>
    <lineage>
        <taxon>Eukaryota</taxon>
        <taxon>Fungi</taxon>
        <taxon>Dikarya</taxon>
        <taxon>Ascomycota</taxon>
        <taxon>Pezizomycotina</taxon>
        <taxon>Sordariomycetes</taxon>
        <taxon>Hypocreomycetidae</taxon>
        <taxon>Glomerellales</taxon>
        <taxon>Glomerellaceae</taxon>
        <taxon>Colletotrichum</taxon>
        <taxon>Colletotrichum acutatum species complex</taxon>
    </lineage>
</organism>